<dbReference type="Proteomes" id="UP000293465">
    <property type="component" value="Unassembled WGS sequence"/>
</dbReference>
<evidence type="ECO:0000313" key="1">
    <source>
        <dbReference type="EMBL" id="RYU41522.1"/>
    </source>
</evidence>
<evidence type="ECO:0008006" key="3">
    <source>
        <dbReference type="Google" id="ProtNLM"/>
    </source>
</evidence>
<dbReference type="InterPro" id="IPR026950">
    <property type="entry name" value="Caps_assemb_Wzi"/>
</dbReference>
<dbReference type="Gene3D" id="2.40.160.130">
    <property type="entry name" value="Capsule assembly protein Wzi"/>
    <property type="match status" value="1"/>
</dbReference>
<gene>
    <name evidence="1" type="ORF">ERW49_18660</name>
</gene>
<dbReference type="InterPro" id="IPR038636">
    <property type="entry name" value="Wzi_sf"/>
</dbReference>
<evidence type="ECO:0000313" key="2">
    <source>
        <dbReference type="Proteomes" id="UP000293465"/>
    </source>
</evidence>
<protein>
    <recommendedName>
        <fullName evidence="3">Capsule assembly Wzi family protein</fullName>
    </recommendedName>
</protein>
<sequence length="455" mass="50492">MGQLDTPILMNNHTVNAIANKKISLTPIAIALACCFSSVLVTPSAVASPWLEANDPFLRSSLVILSDSGVISSPTNQYPLRWSLFGDDITNNDVSHDLSVTQAQREVRYSMNSAKLNRGQRSAKFIASNEEAPSTGFGQFSKDKWGASASYEYLDTSYAFRVTTGYSSYQDEEEIRWDDSYLSLNLGAWLFSIGTLDRWWGQGWQHNLILGSYAKAAPDISASYIGQNKLFGVWNIETLVAKPDDAEFNYHNATRFVSKPFSFFEYGLTYQVWFDSNNSSHSDDSIKQAAVDAKLTLPSINFSNDGDENQTKVYHSVYAELASTEDTTELGALLLGWSGSVNIEGQTVRLVLESQQSTSEHKASFNANSTYDMDNSYSVALYVQMSNDHNVSLSYQQSEWNGTQSSHHSQSNTTQANYRLPAASGMVHLGLGYTQMNTTTSDDQINASLGYEFRF</sequence>
<reference evidence="1 2" key="1">
    <citation type="submission" date="2019-02" db="EMBL/GenBank/DDBJ databases">
        <title>Genome sequences of Aliivibrio finisterrensis strains from farmed Atlantic salmon.</title>
        <authorList>
            <person name="Bowman J.P."/>
        </authorList>
    </citation>
    <scope>NUCLEOTIDE SEQUENCE [LARGE SCALE GENOMIC DNA]</scope>
    <source>
        <strain evidence="1 2">A32</strain>
    </source>
</reference>
<organism evidence="1 2">
    <name type="scientific">Aliivibrio finisterrensis</name>
    <dbReference type="NCBI Taxonomy" id="511998"/>
    <lineage>
        <taxon>Bacteria</taxon>
        <taxon>Pseudomonadati</taxon>
        <taxon>Pseudomonadota</taxon>
        <taxon>Gammaproteobacteria</taxon>
        <taxon>Vibrionales</taxon>
        <taxon>Vibrionaceae</taxon>
        <taxon>Aliivibrio</taxon>
    </lineage>
</organism>
<dbReference type="EMBL" id="SEZJ01000029">
    <property type="protein sequence ID" value="RYU41522.1"/>
    <property type="molecule type" value="Genomic_DNA"/>
</dbReference>
<dbReference type="Pfam" id="PF14052">
    <property type="entry name" value="Caps_assemb_Wzi"/>
    <property type="match status" value="1"/>
</dbReference>
<proteinExistence type="predicted"/>
<accession>A0A4Q5K9S4</accession>
<name>A0A4Q5K9S4_9GAMM</name>
<comment type="caution">
    <text evidence="1">The sequence shown here is derived from an EMBL/GenBank/DDBJ whole genome shotgun (WGS) entry which is preliminary data.</text>
</comment>
<dbReference type="AlphaFoldDB" id="A0A4Q5K9S4"/>
<dbReference type="OrthoDB" id="101884at2"/>